<comment type="similarity">
    <text evidence="4">Belongs to the HMBS family.</text>
</comment>
<evidence type="ECO:0000259" key="9">
    <source>
        <dbReference type="Pfam" id="PF01379"/>
    </source>
</evidence>
<dbReference type="EMBL" id="BART01021592">
    <property type="protein sequence ID" value="GAH02138.1"/>
    <property type="molecule type" value="Genomic_DNA"/>
</dbReference>
<dbReference type="AlphaFoldDB" id="X1E0F1"/>
<dbReference type="PANTHER" id="PTHR11557:SF0">
    <property type="entry name" value="PORPHOBILINOGEN DEAMINASE"/>
    <property type="match status" value="1"/>
</dbReference>
<comment type="catalytic activity">
    <reaction evidence="8">
        <text>4 porphobilinogen + H2O = hydroxymethylbilane + 4 NH4(+)</text>
        <dbReference type="Rhea" id="RHEA:13185"/>
        <dbReference type="ChEBI" id="CHEBI:15377"/>
        <dbReference type="ChEBI" id="CHEBI:28938"/>
        <dbReference type="ChEBI" id="CHEBI:57845"/>
        <dbReference type="ChEBI" id="CHEBI:58126"/>
        <dbReference type="EC" id="2.5.1.61"/>
    </reaction>
</comment>
<dbReference type="FunFam" id="3.40.190.10:FF:000005">
    <property type="entry name" value="Porphobilinogen deaminase"/>
    <property type="match status" value="1"/>
</dbReference>
<dbReference type="GO" id="GO:0006783">
    <property type="term" value="P:heme biosynthetic process"/>
    <property type="evidence" value="ECO:0007669"/>
    <property type="project" value="TreeGrafter"/>
</dbReference>
<dbReference type="Gene3D" id="3.40.190.10">
    <property type="entry name" value="Periplasmic binding protein-like II"/>
    <property type="match status" value="2"/>
</dbReference>
<dbReference type="GO" id="GO:0005737">
    <property type="term" value="C:cytoplasm"/>
    <property type="evidence" value="ECO:0007669"/>
    <property type="project" value="TreeGrafter"/>
</dbReference>
<reference evidence="10" key="1">
    <citation type="journal article" date="2014" name="Front. Microbiol.">
        <title>High frequency of phylogenetically diverse reductive dehalogenase-homologous genes in deep subseafloor sedimentary metagenomes.</title>
        <authorList>
            <person name="Kawai M."/>
            <person name="Futagami T."/>
            <person name="Toyoda A."/>
            <person name="Takaki Y."/>
            <person name="Nishi S."/>
            <person name="Hori S."/>
            <person name="Arai W."/>
            <person name="Tsubouchi T."/>
            <person name="Morono Y."/>
            <person name="Uchiyama I."/>
            <person name="Ito T."/>
            <person name="Fujiyama A."/>
            <person name="Inagaki F."/>
            <person name="Takami H."/>
        </authorList>
    </citation>
    <scope>NUCLEOTIDE SEQUENCE</scope>
    <source>
        <strain evidence="10">Expedition CK06-06</strain>
    </source>
</reference>
<gene>
    <name evidence="10" type="ORF">S01H4_39781</name>
</gene>
<evidence type="ECO:0000313" key="10">
    <source>
        <dbReference type="EMBL" id="GAH02138.1"/>
    </source>
</evidence>
<name>X1E0F1_9ZZZZ</name>
<comment type="function">
    <text evidence="2">Tetrapolymerization of the monopyrrole PBG into the hydroxymethylbilane pre-uroporphyrinogen in several discrete steps.</text>
</comment>
<comment type="cofactor">
    <cofactor evidence="1">
        <name>dipyrromethane</name>
        <dbReference type="ChEBI" id="CHEBI:60342"/>
    </cofactor>
</comment>
<evidence type="ECO:0000256" key="4">
    <source>
        <dbReference type="ARBA" id="ARBA00005638"/>
    </source>
</evidence>
<dbReference type="InterPro" id="IPR022417">
    <property type="entry name" value="Porphobilin_deaminase_N"/>
</dbReference>
<dbReference type="EC" id="2.5.1.61" evidence="5"/>
<evidence type="ECO:0000256" key="6">
    <source>
        <dbReference type="ARBA" id="ARBA00022679"/>
    </source>
</evidence>
<dbReference type="PANTHER" id="PTHR11557">
    <property type="entry name" value="PORPHOBILINOGEN DEAMINASE"/>
    <property type="match status" value="1"/>
</dbReference>
<dbReference type="InterPro" id="IPR000860">
    <property type="entry name" value="HemC"/>
</dbReference>
<dbReference type="Pfam" id="PF01379">
    <property type="entry name" value="Porphobil_deam"/>
    <property type="match status" value="1"/>
</dbReference>
<evidence type="ECO:0000256" key="2">
    <source>
        <dbReference type="ARBA" id="ARBA00002869"/>
    </source>
</evidence>
<evidence type="ECO:0000256" key="8">
    <source>
        <dbReference type="ARBA" id="ARBA00048169"/>
    </source>
</evidence>
<organism evidence="10">
    <name type="scientific">marine sediment metagenome</name>
    <dbReference type="NCBI Taxonomy" id="412755"/>
    <lineage>
        <taxon>unclassified sequences</taxon>
        <taxon>metagenomes</taxon>
        <taxon>ecological metagenomes</taxon>
    </lineage>
</organism>
<evidence type="ECO:0000256" key="5">
    <source>
        <dbReference type="ARBA" id="ARBA00012655"/>
    </source>
</evidence>
<feature type="domain" description="Porphobilinogen deaminase N-terminal" evidence="9">
    <location>
        <begin position="5"/>
        <end position="182"/>
    </location>
</feature>
<evidence type="ECO:0000256" key="1">
    <source>
        <dbReference type="ARBA" id="ARBA00001916"/>
    </source>
</evidence>
<protein>
    <recommendedName>
        <fullName evidence="5">hydroxymethylbilane synthase</fullName>
        <ecNumber evidence="5">2.5.1.61</ecNumber>
    </recommendedName>
</protein>
<keyword evidence="6" id="KW-0808">Transferase</keyword>
<dbReference type="PRINTS" id="PR00151">
    <property type="entry name" value="PORPHBDMNASE"/>
</dbReference>
<feature type="non-terminal residue" evidence="10">
    <location>
        <position position="183"/>
    </location>
</feature>
<evidence type="ECO:0000256" key="7">
    <source>
        <dbReference type="ARBA" id="ARBA00023244"/>
    </source>
</evidence>
<proteinExistence type="inferred from homology"/>
<sequence>MRKNIIIGSRGSRLALTQAESVLSQLKESNPHLQFSLSKIVTEGDRNRRLSLDRMAGVGVFVKELEAALLNGRIDLAVHSLKDLPTEIPEGLYLAAVVERLDPRDILVSRSGRLAELAPGSKIGTGSIRRAVQLTAYRADLEVRSIRGNIDTRLRKVSSCELDGVILAATAMLRLGWADRITE</sequence>
<dbReference type="SUPFAM" id="SSF53850">
    <property type="entry name" value="Periplasmic binding protein-like II"/>
    <property type="match status" value="1"/>
</dbReference>
<accession>X1E0F1</accession>
<comment type="pathway">
    <text evidence="3">Porphyrin-containing compound metabolism; protoporphyrin-IX biosynthesis; coproporphyrinogen-III from 5-aminolevulinate: step 2/4.</text>
</comment>
<dbReference type="NCBIfam" id="TIGR00212">
    <property type="entry name" value="hemC"/>
    <property type="match status" value="1"/>
</dbReference>
<dbReference type="GO" id="GO:0004418">
    <property type="term" value="F:hydroxymethylbilane synthase activity"/>
    <property type="evidence" value="ECO:0007669"/>
    <property type="project" value="UniProtKB-EC"/>
</dbReference>
<evidence type="ECO:0000256" key="3">
    <source>
        <dbReference type="ARBA" id="ARBA00004735"/>
    </source>
</evidence>
<dbReference type="FunFam" id="3.40.190.10:FF:000086">
    <property type="entry name" value="Probable porphobilinogen deaminase"/>
    <property type="match status" value="1"/>
</dbReference>
<comment type="caution">
    <text evidence="10">The sequence shown here is derived from an EMBL/GenBank/DDBJ whole genome shotgun (WGS) entry which is preliminary data.</text>
</comment>
<keyword evidence="7" id="KW-0627">Porphyrin biosynthesis</keyword>